<dbReference type="GO" id="GO:0016020">
    <property type="term" value="C:membrane"/>
    <property type="evidence" value="ECO:0007669"/>
    <property type="project" value="UniProtKB-SubCell"/>
</dbReference>
<evidence type="ECO:0000256" key="2">
    <source>
        <dbReference type="ARBA" id="ARBA00022692"/>
    </source>
</evidence>
<accession>U4L277</accession>
<dbReference type="OMA" id="CADTCAL"/>
<evidence type="ECO:0000313" key="7">
    <source>
        <dbReference type="EMBL" id="CCX09245.1"/>
    </source>
</evidence>
<dbReference type="AlphaFoldDB" id="U4L277"/>
<keyword evidence="3 6" id="KW-1133">Transmembrane helix</keyword>
<feature type="compositionally biased region" description="Polar residues" evidence="5">
    <location>
        <begin position="376"/>
        <end position="398"/>
    </location>
</feature>
<evidence type="ECO:0000313" key="8">
    <source>
        <dbReference type="Proteomes" id="UP000018144"/>
    </source>
</evidence>
<evidence type="ECO:0000256" key="6">
    <source>
        <dbReference type="SAM" id="Phobius"/>
    </source>
</evidence>
<feature type="region of interest" description="Disordered" evidence="5">
    <location>
        <begin position="1"/>
        <end position="36"/>
    </location>
</feature>
<keyword evidence="4 6" id="KW-0472">Membrane</keyword>
<evidence type="ECO:0000256" key="1">
    <source>
        <dbReference type="ARBA" id="ARBA00004167"/>
    </source>
</evidence>
<protein>
    <recommendedName>
        <fullName evidence="9">SH3 domain-containing protein</fullName>
    </recommendedName>
</protein>
<gene>
    <name evidence="7" type="ORF">PCON_08838</name>
</gene>
<comment type="subcellular location">
    <subcellularLocation>
        <location evidence="1">Membrane</location>
        <topology evidence="1">Single-pass membrane protein</topology>
    </subcellularLocation>
</comment>
<keyword evidence="2 6" id="KW-0812">Transmembrane</keyword>
<evidence type="ECO:0000256" key="3">
    <source>
        <dbReference type="ARBA" id="ARBA00022989"/>
    </source>
</evidence>
<dbReference type="Proteomes" id="UP000018144">
    <property type="component" value="Unassembled WGS sequence"/>
</dbReference>
<feature type="region of interest" description="Disordered" evidence="5">
    <location>
        <begin position="338"/>
        <end position="359"/>
    </location>
</feature>
<reference evidence="7 8" key="1">
    <citation type="journal article" date="2013" name="PLoS Genet.">
        <title>The genome and development-dependent transcriptomes of Pyronema confluens: a window into fungal evolution.</title>
        <authorList>
            <person name="Traeger S."/>
            <person name="Altegoer F."/>
            <person name="Freitag M."/>
            <person name="Gabaldon T."/>
            <person name="Kempken F."/>
            <person name="Kumar A."/>
            <person name="Marcet-Houben M."/>
            <person name="Poggeler S."/>
            <person name="Stajich J.E."/>
            <person name="Nowrousian M."/>
        </authorList>
    </citation>
    <scope>NUCLEOTIDE SEQUENCE [LARGE SCALE GENOMIC DNA]</scope>
    <source>
        <strain evidence="8">CBS 100304</strain>
        <tissue evidence="7">Vegetative mycelium</tissue>
    </source>
</reference>
<dbReference type="eggNOG" id="ENOG502QTHB">
    <property type="taxonomic scope" value="Eukaryota"/>
</dbReference>
<evidence type="ECO:0000256" key="4">
    <source>
        <dbReference type="ARBA" id="ARBA00023136"/>
    </source>
</evidence>
<sequence>MTPITDIGGSWSQDREQENDAMTGSKRTQNGVRHKRTQSRSLLGTGVLLASMILPVVNADCIPLRNSTACPAFGEAQISTSNALVDQYPFLDFVSNTTTFDKKFSEYIKEEYVTFKYRSLFGCNNVTTTDTTAFYARFTTTVLCSRMIQDSKTDCQLSNSAATPVCADTCAQFARSEQMIVSNDDTCHNPRQDAIGIIRSDFTICSNPADSLDNSCIRGNDNEKDNCGFGTNLLGLCMYCQDSSLSSTDSCCYSSKAQERCTGVALPTFTNLPPITTATPTHHATAAPGGSSDLSGGAIAGITIGAIAVVAAIAFGLILCWRRKRAKAANRVSIFNRPSTMSPPSMTFTTVDPETGNYETVGGRRVARMSALEGVSDTSSPAPNRVSSRGLATQSSGSEFGYGDSPSRKNTGSPYTRPLHPPPRGRNASLSSSSRLGSMTLSDAPKTASDMDDYDSPQSEQLSYFKDYYSADDIHPGDKVSVLWAYSPRAPDEFELERGDMLKVVGIWDDGWATGIFLNARAEDYIRRREMRDSGVSAAVSSHRRAPSSSDGEGEIKAFPLVCVCLPEHWQKTIENEGQQMAEYSSPYLYLEREQ</sequence>
<feature type="compositionally biased region" description="Low complexity" evidence="5">
    <location>
        <begin position="338"/>
        <end position="350"/>
    </location>
</feature>
<keyword evidence="8" id="KW-1185">Reference proteome</keyword>
<dbReference type="InterPro" id="IPR051694">
    <property type="entry name" value="Immunoregulatory_rcpt-like"/>
</dbReference>
<dbReference type="OrthoDB" id="2163411at2759"/>
<feature type="compositionally biased region" description="Polar residues" evidence="5">
    <location>
        <begin position="20"/>
        <end position="31"/>
    </location>
</feature>
<dbReference type="PANTHER" id="PTHR15549:SF30">
    <property type="entry name" value="MID2 DOMAIN-CONTAINING PROTEIN"/>
    <property type="match status" value="1"/>
</dbReference>
<dbReference type="GO" id="GO:0071944">
    <property type="term" value="C:cell periphery"/>
    <property type="evidence" value="ECO:0007669"/>
    <property type="project" value="UniProtKB-ARBA"/>
</dbReference>
<dbReference type="PANTHER" id="PTHR15549">
    <property type="entry name" value="PAIRED IMMUNOGLOBULIN-LIKE TYPE 2 RECEPTOR"/>
    <property type="match status" value="1"/>
</dbReference>
<feature type="transmembrane region" description="Helical" evidence="6">
    <location>
        <begin position="298"/>
        <end position="321"/>
    </location>
</feature>
<organism evidence="7 8">
    <name type="scientific">Pyronema omphalodes (strain CBS 100304)</name>
    <name type="common">Pyronema confluens</name>
    <dbReference type="NCBI Taxonomy" id="1076935"/>
    <lineage>
        <taxon>Eukaryota</taxon>
        <taxon>Fungi</taxon>
        <taxon>Dikarya</taxon>
        <taxon>Ascomycota</taxon>
        <taxon>Pezizomycotina</taxon>
        <taxon>Pezizomycetes</taxon>
        <taxon>Pezizales</taxon>
        <taxon>Pyronemataceae</taxon>
        <taxon>Pyronema</taxon>
    </lineage>
</organism>
<dbReference type="EMBL" id="HF935447">
    <property type="protein sequence ID" value="CCX09245.1"/>
    <property type="molecule type" value="Genomic_DNA"/>
</dbReference>
<dbReference type="InterPro" id="IPR036028">
    <property type="entry name" value="SH3-like_dom_sf"/>
</dbReference>
<name>U4L277_PYROM</name>
<feature type="compositionally biased region" description="Low complexity" evidence="5">
    <location>
        <begin position="429"/>
        <end position="442"/>
    </location>
</feature>
<dbReference type="SUPFAM" id="SSF50044">
    <property type="entry name" value="SH3-domain"/>
    <property type="match status" value="1"/>
</dbReference>
<dbReference type="STRING" id="1076935.U4L277"/>
<evidence type="ECO:0000256" key="5">
    <source>
        <dbReference type="SAM" id="MobiDB-lite"/>
    </source>
</evidence>
<dbReference type="Gene3D" id="2.30.30.40">
    <property type="entry name" value="SH3 Domains"/>
    <property type="match status" value="1"/>
</dbReference>
<proteinExistence type="predicted"/>
<feature type="region of interest" description="Disordered" evidence="5">
    <location>
        <begin position="373"/>
        <end position="458"/>
    </location>
</feature>
<evidence type="ECO:0008006" key="9">
    <source>
        <dbReference type="Google" id="ProtNLM"/>
    </source>
</evidence>